<dbReference type="RefSeq" id="WP_106189236.1">
    <property type="nucleotide sequence ID" value="NZ_PVTF01000006.1"/>
</dbReference>
<dbReference type="Proteomes" id="UP000239494">
    <property type="component" value="Unassembled WGS sequence"/>
</dbReference>
<reference evidence="1 2" key="1">
    <citation type="submission" date="2018-03" db="EMBL/GenBank/DDBJ databases">
        <title>Genomic Encyclopedia of Archaeal and Bacterial Type Strains, Phase II (KMG-II): from individual species to whole genera.</title>
        <authorList>
            <person name="Goeker M."/>
        </authorList>
    </citation>
    <scope>NUCLEOTIDE SEQUENCE [LARGE SCALE GENOMIC DNA]</scope>
    <source>
        <strain evidence="1 2">DSM 44720</strain>
    </source>
</reference>
<protein>
    <submittedName>
        <fullName evidence="1">Teichuronic acid biosynthesis glycosyltransferase TuaH</fullName>
    </submittedName>
</protein>
<keyword evidence="2" id="KW-1185">Reference proteome</keyword>
<dbReference type="EMBL" id="PVTF01000006">
    <property type="protein sequence ID" value="PRY40729.1"/>
    <property type="molecule type" value="Genomic_DNA"/>
</dbReference>
<organism evidence="1 2">
    <name type="scientific">Umezawaea tangerina</name>
    <dbReference type="NCBI Taxonomy" id="84725"/>
    <lineage>
        <taxon>Bacteria</taxon>
        <taxon>Bacillati</taxon>
        <taxon>Actinomycetota</taxon>
        <taxon>Actinomycetes</taxon>
        <taxon>Pseudonocardiales</taxon>
        <taxon>Pseudonocardiaceae</taxon>
        <taxon>Umezawaea</taxon>
    </lineage>
</organism>
<comment type="caution">
    <text evidence="1">The sequence shown here is derived from an EMBL/GenBank/DDBJ whole genome shotgun (WGS) entry which is preliminary data.</text>
</comment>
<dbReference type="OrthoDB" id="9771846at2"/>
<gene>
    <name evidence="1" type="ORF">CLV43_106470</name>
</gene>
<dbReference type="Pfam" id="PF13692">
    <property type="entry name" value="Glyco_trans_1_4"/>
    <property type="match status" value="1"/>
</dbReference>
<dbReference type="Gene3D" id="3.40.50.2000">
    <property type="entry name" value="Glycogen Phosphorylase B"/>
    <property type="match status" value="1"/>
</dbReference>
<name>A0A2T0T519_9PSEU</name>
<evidence type="ECO:0000313" key="1">
    <source>
        <dbReference type="EMBL" id="PRY40729.1"/>
    </source>
</evidence>
<sequence>MSPFPLVVMMSGKPWDGVRGADRQQAEQLTRYADVLWVDPPISPLTPERYRPGVGRGFRPRLAAPAPGITRLTPVALPGLSRPGIRATTWPLVRAQIRWALSRTGRRPHAVVSFSFDDVLGKWGKGIRTVLYGTDDWVAGGQLMGLDRDWLRGEERRALADASTVVAVTPALVSRWAGLGAAPEFLPNGVHADAYRTVESADVPAVAADLPHPVAGLIGRITARIDIGILETLVDNGVSLLMVGPRDPSWEPQRWAGLVARPHVRHVDEVPFPQLPGYFKGIDVGITPYHDTEFNRASFPLKTLEYLAAGRPAVSTDLPATRWLCEDAETNAPGAPIVITAGSHGEFAEAVLAAARSPRTADEVARRQGFAQLHSWRRRGDAFAEAIGLAVHNGGSMAGTARSGVEGESR</sequence>
<accession>A0A2T0T519</accession>
<evidence type="ECO:0000313" key="2">
    <source>
        <dbReference type="Proteomes" id="UP000239494"/>
    </source>
</evidence>
<dbReference type="AlphaFoldDB" id="A0A2T0T519"/>
<keyword evidence="1" id="KW-0808">Transferase</keyword>
<proteinExistence type="predicted"/>
<dbReference type="SUPFAM" id="SSF53756">
    <property type="entry name" value="UDP-Glycosyltransferase/glycogen phosphorylase"/>
    <property type="match status" value="1"/>
</dbReference>
<dbReference type="GO" id="GO:0016740">
    <property type="term" value="F:transferase activity"/>
    <property type="evidence" value="ECO:0007669"/>
    <property type="project" value="UniProtKB-KW"/>
</dbReference>